<proteinExistence type="inferred from homology"/>
<evidence type="ECO:0000256" key="3">
    <source>
        <dbReference type="ARBA" id="ARBA00017144"/>
    </source>
</evidence>
<evidence type="ECO:0000256" key="2">
    <source>
        <dbReference type="ARBA" id="ARBA00012980"/>
    </source>
</evidence>
<dbReference type="GO" id="GO:0006233">
    <property type="term" value="P:dTDP biosynthetic process"/>
    <property type="evidence" value="ECO:0007669"/>
    <property type="project" value="InterPro"/>
</dbReference>
<accession>A0A1H1SUG8</accession>
<evidence type="ECO:0000259" key="12">
    <source>
        <dbReference type="Pfam" id="PF02223"/>
    </source>
</evidence>
<evidence type="ECO:0000313" key="13">
    <source>
        <dbReference type="EMBL" id="SDS51591.1"/>
    </source>
</evidence>
<keyword evidence="7 11" id="KW-0418">Kinase</keyword>
<gene>
    <name evidence="11" type="primary">tmk</name>
    <name evidence="13" type="ORF">SAMN04489812_2143</name>
</gene>
<dbReference type="EC" id="2.7.4.9" evidence="2 11"/>
<dbReference type="CDD" id="cd01672">
    <property type="entry name" value="TMPK"/>
    <property type="match status" value="1"/>
</dbReference>
<evidence type="ECO:0000256" key="4">
    <source>
        <dbReference type="ARBA" id="ARBA00022679"/>
    </source>
</evidence>
<dbReference type="HAMAP" id="MF_00165">
    <property type="entry name" value="Thymidylate_kinase"/>
    <property type="match status" value="1"/>
</dbReference>
<evidence type="ECO:0000256" key="1">
    <source>
        <dbReference type="ARBA" id="ARBA00009776"/>
    </source>
</evidence>
<dbReference type="FunFam" id="3.40.50.300:FF:000225">
    <property type="entry name" value="Thymidylate kinase"/>
    <property type="match status" value="1"/>
</dbReference>
<reference evidence="13 14" key="1">
    <citation type="submission" date="2016-10" db="EMBL/GenBank/DDBJ databases">
        <authorList>
            <person name="de Groot N.N."/>
        </authorList>
    </citation>
    <scope>NUCLEOTIDE SEQUENCE [LARGE SCALE GENOMIC DNA]</scope>
    <source>
        <strain evidence="13 14">DSM 21800</strain>
    </source>
</reference>
<evidence type="ECO:0000313" key="14">
    <source>
        <dbReference type="Proteomes" id="UP000199103"/>
    </source>
</evidence>
<dbReference type="EMBL" id="LT629772">
    <property type="protein sequence ID" value="SDS51591.1"/>
    <property type="molecule type" value="Genomic_DNA"/>
</dbReference>
<evidence type="ECO:0000256" key="10">
    <source>
        <dbReference type="ARBA" id="ARBA00057735"/>
    </source>
</evidence>
<dbReference type="Proteomes" id="UP000199103">
    <property type="component" value="Chromosome I"/>
</dbReference>
<evidence type="ECO:0000256" key="8">
    <source>
        <dbReference type="ARBA" id="ARBA00022840"/>
    </source>
</evidence>
<feature type="binding site" evidence="11">
    <location>
        <begin position="10"/>
        <end position="17"/>
    </location>
    <ligand>
        <name>ATP</name>
        <dbReference type="ChEBI" id="CHEBI:30616"/>
    </ligand>
</feature>
<feature type="domain" description="Thymidylate kinase-like" evidence="12">
    <location>
        <begin position="8"/>
        <end position="189"/>
    </location>
</feature>
<dbReference type="SUPFAM" id="SSF52540">
    <property type="entry name" value="P-loop containing nucleoside triphosphate hydrolases"/>
    <property type="match status" value="1"/>
</dbReference>
<dbReference type="NCBIfam" id="TIGR00041">
    <property type="entry name" value="DTMP_kinase"/>
    <property type="match status" value="1"/>
</dbReference>
<evidence type="ECO:0000256" key="5">
    <source>
        <dbReference type="ARBA" id="ARBA00022727"/>
    </source>
</evidence>
<dbReference type="GO" id="GO:0004798">
    <property type="term" value="F:dTMP kinase activity"/>
    <property type="evidence" value="ECO:0007669"/>
    <property type="project" value="UniProtKB-UniRule"/>
</dbReference>
<evidence type="ECO:0000256" key="6">
    <source>
        <dbReference type="ARBA" id="ARBA00022741"/>
    </source>
</evidence>
<comment type="similarity">
    <text evidence="1 11">Belongs to the thymidylate kinase family.</text>
</comment>
<keyword evidence="6 11" id="KW-0547">Nucleotide-binding</keyword>
<name>A0A1H1SUG8_9ACTN</name>
<dbReference type="PANTHER" id="PTHR10344">
    <property type="entry name" value="THYMIDYLATE KINASE"/>
    <property type="match status" value="1"/>
</dbReference>
<dbReference type="GO" id="GO:0006227">
    <property type="term" value="P:dUDP biosynthetic process"/>
    <property type="evidence" value="ECO:0007669"/>
    <property type="project" value="TreeGrafter"/>
</dbReference>
<dbReference type="GO" id="GO:0006235">
    <property type="term" value="P:dTTP biosynthetic process"/>
    <property type="evidence" value="ECO:0007669"/>
    <property type="project" value="UniProtKB-UniRule"/>
</dbReference>
<dbReference type="PANTHER" id="PTHR10344:SF4">
    <property type="entry name" value="UMP-CMP KINASE 2, MITOCHONDRIAL"/>
    <property type="match status" value="1"/>
</dbReference>
<dbReference type="Gene3D" id="3.40.50.300">
    <property type="entry name" value="P-loop containing nucleotide triphosphate hydrolases"/>
    <property type="match status" value="1"/>
</dbReference>
<evidence type="ECO:0000256" key="11">
    <source>
        <dbReference type="HAMAP-Rule" id="MF_00165"/>
    </source>
</evidence>
<evidence type="ECO:0000256" key="9">
    <source>
        <dbReference type="ARBA" id="ARBA00048743"/>
    </source>
</evidence>
<dbReference type="InterPro" id="IPR039430">
    <property type="entry name" value="Thymidylate_kin-like_dom"/>
</dbReference>
<dbReference type="STRING" id="630515.SAMN04489812_2143"/>
<keyword evidence="5 11" id="KW-0545">Nucleotide biosynthesis</keyword>
<dbReference type="InterPro" id="IPR027417">
    <property type="entry name" value="P-loop_NTPase"/>
</dbReference>
<protein>
    <recommendedName>
        <fullName evidence="3 11">Thymidylate kinase</fullName>
        <ecNumber evidence="2 11">2.7.4.9</ecNumber>
    </recommendedName>
    <alternativeName>
        <fullName evidence="11">dTMP kinase</fullName>
    </alternativeName>
</protein>
<dbReference type="GO" id="GO:0005829">
    <property type="term" value="C:cytosol"/>
    <property type="evidence" value="ECO:0007669"/>
    <property type="project" value="TreeGrafter"/>
</dbReference>
<evidence type="ECO:0000256" key="7">
    <source>
        <dbReference type="ARBA" id="ARBA00022777"/>
    </source>
</evidence>
<dbReference type="GO" id="GO:0005524">
    <property type="term" value="F:ATP binding"/>
    <property type="evidence" value="ECO:0007669"/>
    <property type="project" value="UniProtKB-UniRule"/>
</dbReference>
<dbReference type="AlphaFoldDB" id="A0A1H1SUG8"/>
<keyword evidence="4 11" id="KW-0808">Transferase</keyword>
<keyword evidence="14" id="KW-1185">Reference proteome</keyword>
<organism evidence="13 14">
    <name type="scientific">Microlunatus soli</name>
    <dbReference type="NCBI Taxonomy" id="630515"/>
    <lineage>
        <taxon>Bacteria</taxon>
        <taxon>Bacillati</taxon>
        <taxon>Actinomycetota</taxon>
        <taxon>Actinomycetes</taxon>
        <taxon>Propionibacteriales</taxon>
        <taxon>Propionibacteriaceae</taxon>
        <taxon>Microlunatus</taxon>
    </lineage>
</organism>
<sequence length="203" mass="21860">MTGLFVVFEGGDGSGKTTQVGLLCDWLAGQGRAFLRTYEPGDSVAGQQIRSIVLSPSTGDLAPKAEALLYAADKAHHLSAVVRPALERGEVVVCDRYVDSMLAYQGGGRDLDPTELEQLARWATDDLRPDLTVLLDGEPSELVGGMADKDRIEAAGDSFHLAARDRFRALAARDPEHYLVLAARDERDAIAAAVRERVATLLV</sequence>
<comment type="catalytic activity">
    <reaction evidence="9 11">
        <text>dTMP + ATP = dTDP + ADP</text>
        <dbReference type="Rhea" id="RHEA:13517"/>
        <dbReference type="ChEBI" id="CHEBI:30616"/>
        <dbReference type="ChEBI" id="CHEBI:58369"/>
        <dbReference type="ChEBI" id="CHEBI:63528"/>
        <dbReference type="ChEBI" id="CHEBI:456216"/>
        <dbReference type="EC" id="2.7.4.9"/>
    </reaction>
</comment>
<keyword evidence="8 11" id="KW-0067">ATP-binding</keyword>
<dbReference type="InterPro" id="IPR018094">
    <property type="entry name" value="Thymidylate_kinase"/>
</dbReference>
<comment type="function">
    <text evidence="10 11">Phosphorylation of dTMP to form dTDP in both de novo and salvage pathways of dTTP synthesis.</text>
</comment>
<dbReference type="Pfam" id="PF02223">
    <property type="entry name" value="Thymidylate_kin"/>
    <property type="match status" value="1"/>
</dbReference>